<keyword evidence="4" id="KW-1185">Reference proteome</keyword>
<proteinExistence type="predicted"/>
<evidence type="ECO:0000256" key="1">
    <source>
        <dbReference type="SAM" id="MobiDB-lite"/>
    </source>
</evidence>
<dbReference type="NCBIfam" id="TIGR02098">
    <property type="entry name" value="MJ0042_CXXC"/>
    <property type="match status" value="1"/>
</dbReference>
<dbReference type="KEGG" id="nei:BG910_05010"/>
<dbReference type="InterPro" id="IPR011723">
    <property type="entry name" value="Znf/thioredoxin_put"/>
</dbReference>
<accession>A0A220S1D5</accession>
<evidence type="ECO:0000313" key="4">
    <source>
        <dbReference type="Proteomes" id="UP000198238"/>
    </source>
</evidence>
<keyword evidence="2" id="KW-0812">Transmembrane</keyword>
<feature type="transmembrane region" description="Helical" evidence="2">
    <location>
        <begin position="109"/>
        <end position="129"/>
    </location>
</feature>
<dbReference type="RefSeq" id="WP_089035899.1">
    <property type="nucleotide sequence ID" value="NZ_CP022278.1"/>
</dbReference>
<feature type="compositionally biased region" description="Basic and acidic residues" evidence="1">
    <location>
        <begin position="59"/>
        <end position="77"/>
    </location>
</feature>
<evidence type="ECO:0000313" key="3">
    <source>
        <dbReference type="EMBL" id="ASK27186.1"/>
    </source>
</evidence>
<protein>
    <submittedName>
        <fullName evidence="3">Uncharacterized protein</fullName>
    </submittedName>
</protein>
<reference evidence="3 4" key="1">
    <citation type="submission" date="2017-06" db="EMBL/GenBank/DDBJ databases">
        <title>Neisseria chenwenguii sp. nov., isolated from the intestinal contents of Tibetan Plateau Pika in Yushu, Qinghai Province, China.</title>
        <authorList>
            <person name="Zhang G."/>
        </authorList>
    </citation>
    <scope>NUCLEOTIDE SEQUENCE [LARGE SCALE GENOMIC DNA]</scope>
    <source>
        <strain evidence="3 4">10023</strain>
    </source>
</reference>
<gene>
    <name evidence="3" type="ORF">BG910_05010</name>
</gene>
<dbReference type="OrthoDB" id="5294582at2"/>
<dbReference type="Proteomes" id="UP000198238">
    <property type="component" value="Chromosome"/>
</dbReference>
<name>A0A220S1D5_9NEIS</name>
<organism evidence="3 4">
    <name type="scientific">Neisseria chenwenguii</name>
    <dbReference type="NCBI Taxonomy" id="1853278"/>
    <lineage>
        <taxon>Bacteria</taxon>
        <taxon>Pseudomonadati</taxon>
        <taxon>Pseudomonadota</taxon>
        <taxon>Betaproteobacteria</taxon>
        <taxon>Neisseriales</taxon>
        <taxon>Neisseriaceae</taxon>
        <taxon>Neisseria</taxon>
    </lineage>
</organism>
<feature type="region of interest" description="Disordered" evidence="1">
    <location>
        <begin position="47"/>
        <end position="77"/>
    </location>
</feature>
<dbReference type="AlphaFoldDB" id="A0A220S1D5"/>
<keyword evidence="2" id="KW-1133">Transmembrane helix</keyword>
<keyword evidence="2" id="KW-0472">Membrane</keyword>
<sequence>MPACTCPHCATNIWVNDSQLSVAKGFVVCTKCEGLFKAKENLADLKGQIQTKPLPSATNDKRQEKHTPPKAPERRLSRNELADLLDNVITTSNAANAAAAVQEKEGVNWTLAVMIALTVLIMQLFYLVLLL</sequence>
<evidence type="ECO:0000256" key="2">
    <source>
        <dbReference type="SAM" id="Phobius"/>
    </source>
</evidence>
<feature type="compositionally biased region" description="Polar residues" evidence="1">
    <location>
        <begin position="48"/>
        <end position="58"/>
    </location>
</feature>
<dbReference type="EMBL" id="CP022278">
    <property type="protein sequence ID" value="ASK27186.1"/>
    <property type="molecule type" value="Genomic_DNA"/>
</dbReference>